<protein>
    <submittedName>
        <fullName evidence="1">Uncharacterized protein</fullName>
    </submittedName>
</protein>
<gene>
    <name evidence="1" type="ORF">RUA8715_02926</name>
</gene>
<proteinExistence type="predicted"/>
<keyword evidence="2" id="KW-1185">Reference proteome</keyword>
<dbReference type="Proteomes" id="UP000202485">
    <property type="component" value="Unassembled WGS sequence"/>
</dbReference>
<dbReference type="InterPro" id="IPR021253">
    <property type="entry name" value="ZrgA-like"/>
</dbReference>
<name>A0A238KXF6_9RHOB</name>
<dbReference type="EMBL" id="FXYG01000004">
    <property type="protein sequence ID" value="SMX46892.1"/>
    <property type="molecule type" value="Genomic_DNA"/>
</dbReference>
<dbReference type="OrthoDB" id="7346546at2"/>
<evidence type="ECO:0000313" key="1">
    <source>
        <dbReference type="EMBL" id="SMX46892.1"/>
    </source>
</evidence>
<dbReference type="Pfam" id="PF10986">
    <property type="entry name" value="ZrgA"/>
    <property type="match status" value="1"/>
</dbReference>
<evidence type="ECO:0000313" key="2">
    <source>
        <dbReference type="Proteomes" id="UP000202485"/>
    </source>
</evidence>
<reference evidence="2" key="1">
    <citation type="submission" date="2017-05" db="EMBL/GenBank/DDBJ databases">
        <authorList>
            <person name="Rodrigo-Torres L."/>
            <person name="Arahal R. D."/>
            <person name="Lucena T."/>
        </authorList>
    </citation>
    <scope>NUCLEOTIDE SEQUENCE [LARGE SCALE GENOMIC DNA]</scope>
    <source>
        <strain evidence="2">CECT 8715</strain>
    </source>
</reference>
<organism evidence="1 2">
    <name type="scientific">Ruegeria arenilitoris</name>
    <dbReference type="NCBI Taxonomy" id="1173585"/>
    <lineage>
        <taxon>Bacteria</taxon>
        <taxon>Pseudomonadati</taxon>
        <taxon>Pseudomonadota</taxon>
        <taxon>Alphaproteobacteria</taxon>
        <taxon>Rhodobacterales</taxon>
        <taxon>Roseobacteraceae</taxon>
        <taxon>Ruegeria</taxon>
    </lineage>
</organism>
<accession>A0A238KXF6</accession>
<sequence length="172" mass="18080">MRSLAFALCVVPLALDAQQEGAPKPAALEIAFLASGYTLSLSVPASEIVDFDLPASSAEEKAKVAVAISDLSQPMTLFAVTAEAGCATATANVALLGGEAGSALGSDDHRPEFQAEYTIRCSNLQALGEMRFDYFDRFSQAERVDVRVQSPGGSHAVAVTRETPLVDLSELM</sequence>
<dbReference type="RefSeq" id="WP_093964446.1">
    <property type="nucleotide sequence ID" value="NZ_FXYG01000004.1"/>
</dbReference>
<dbReference type="AlphaFoldDB" id="A0A238KXF6"/>